<evidence type="ECO:0000256" key="1">
    <source>
        <dbReference type="ARBA" id="ARBA00023277"/>
    </source>
</evidence>
<dbReference type="Gene3D" id="3.20.20.150">
    <property type="entry name" value="Divalent-metal-dependent TIM barrel enzymes"/>
    <property type="match status" value="1"/>
</dbReference>
<gene>
    <name evidence="3" type="ORF">Bravens_01573</name>
    <name evidence="4" type="ORF">CYJ40_02505</name>
</gene>
<dbReference type="RefSeq" id="WP_019174578.1">
    <property type="nucleotide sequence ID" value="NZ_LQQC01000010.1"/>
</dbReference>
<dbReference type="PANTHER" id="PTHR12110">
    <property type="entry name" value="HYDROXYPYRUVATE ISOMERASE"/>
    <property type="match status" value="1"/>
</dbReference>
<dbReference type="InterPro" id="IPR050312">
    <property type="entry name" value="IolE/XylAMocC-like"/>
</dbReference>
<dbReference type="EMBL" id="LQQC01000010">
    <property type="protein sequence ID" value="KXZ58524.1"/>
    <property type="molecule type" value="Genomic_DNA"/>
</dbReference>
<evidence type="ECO:0000313" key="3">
    <source>
        <dbReference type="EMBL" id="KXZ58524.1"/>
    </source>
</evidence>
<dbReference type="EMBL" id="PKGO01000002">
    <property type="protein sequence ID" value="PKY70946.1"/>
    <property type="molecule type" value="Genomic_DNA"/>
</dbReference>
<evidence type="ECO:0000313" key="4">
    <source>
        <dbReference type="EMBL" id="PKY70946.1"/>
    </source>
</evidence>
<keyword evidence="1" id="KW-0119">Carbohydrate metabolism</keyword>
<reference evidence="4 5" key="2">
    <citation type="submission" date="2017-12" db="EMBL/GenBank/DDBJ databases">
        <title>Phylogenetic diversity of female urinary microbiome.</title>
        <authorList>
            <person name="Thomas-White K."/>
            <person name="Wolfe A.J."/>
        </authorList>
    </citation>
    <scope>NUCLEOTIDE SEQUENCE [LARGE SCALE GENOMIC DNA]</scope>
    <source>
        <strain evidence="4 5">UMB0426</strain>
    </source>
</reference>
<keyword evidence="4" id="KW-0413">Isomerase</keyword>
<organism evidence="3 6">
    <name type="scientific">Brevibacterium ravenspurgense</name>
    <dbReference type="NCBI Taxonomy" id="479117"/>
    <lineage>
        <taxon>Bacteria</taxon>
        <taxon>Bacillati</taxon>
        <taxon>Actinomycetota</taxon>
        <taxon>Actinomycetes</taxon>
        <taxon>Micrococcales</taxon>
        <taxon>Brevibacteriaceae</taxon>
        <taxon>Brevibacterium</taxon>
    </lineage>
</organism>
<evidence type="ECO:0000313" key="6">
    <source>
        <dbReference type="Proteomes" id="UP000243589"/>
    </source>
</evidence>
<dbReference type="GO" id="GO:0016853">
    <property type="term" value="F:isomerase activity"/>
    <property type="evidence" value="ECO:0007669"/>
    <property type="project" value="UniProtKB-KW"/>
</dbReference>
<dbReference type="PANTHER" id="PTHR12110:SF47">
    <property type="match status" value="1"/>
</dbReference>
<protein>
    <submittedName>
        <fullName evidence="3">Fructoselysine 3-epimerase</fullName>
    </submittedName>
    <submittedName>
        <fullName evidence="4">Sugar phosphate isomerase/epimerase</fullName>
    </submittedName>
</protein>
<proteinExistence type="predicted"/>
<dbReference type="STRING" id="1176165.GCA_001584405_00215"/>
<dbReference type="Proteomes" id="UP000242755">
    <property type="component" value="Unassembled WGS sequence"/>
</dbReference>
<dbReference type="Pfam" id="PF01261">
    <property type="entry name" value="AP_endonuc_2"/>
    <property type="match status" value="1"/>
</dbReference>
<dbReference type="AlphaFoldDB" id="A0A150H938"/>
<reference evidence="3 6" key="1">
    <citation type="submission" date="2016-01" db="EMBL/GenBank/DDBJ databases">
        <title>Use of Whole Genome Sequencing to ascertain that Brevibacterium massiliense (Roux, Raoult 2009) is a later heterotypic synonym of Brevibacterium ravenspurgense (Mages 2008).</title>
        <authorList>
            <person name="Bernier A.-M."/>
            <person name="Burdz T."/>
            <person name="Huynh C."/>
            <person name="Pachecho A.L."/>
            <person name="Wiebe D."/>
            <person name="Bonner C."/>
            <person name="Bernard K."/>
        </authorList>
    </citation>
    <scope>NUCLEOTIDE SEQUENCE [LARGE SCALE GENOMIC DNA]</scope>
    <source>
        <strain evidence="3 6">CCUG56047</strain>
    </source>
</reference>
<dbReference type="InterPro" id="IPR036237">
    <property type="entry name" value="Xyl_isomerase-like_sf"/>
</dbReference>
<accession>A0A150H938</accession>
<feature type="domain" description="Xylose isomerase-like TIM barrel" evidence="2">
    <location>
        <begin position="64"/>
        <end position="297"/>
    </location>
</feature>
<name>A0A150H938_9MICO</name>
<dbReference type="PATRIC" id="fig|479117.4.peg.1560"/>
<dbReference type="InterPro" id="IPR013022">
    <property type="entry name" value="Xyl_isomerase-like_TIM-brl"/>
</dbReference>
<dbReference type="SUPFAM" id="SSF51658">
    <property type="entry name" value="Xylose isomerase-like"/>
    <property type="match status" value="1"/>
</dbReference>
<dbReference type="Proteomes" id="UP000243589">
    <property type="component" value="Unassembled WGS sequence"/>
</dbReference>
<sequence length="303" mass="34037">MTDKTPRKAFTKKNRARADSLRHRAYFENNPVYEHGASHSSEGRIRVGLSSSSVYPMTVENTFNIAAGLGYDGVEIMITDNPGTQSASHILEHSQRTGLPVLSLHAPTLLLLPRVMHKDNWEKLRLTAKLATDVGAETVVLHPPFRWQGDYARGFVDGVRRLTQETGVRLAVENMYPWRAGVRELQIYYPDWNPLDEDYDHMTFDFSHAATAGMNALETLQGIHDRVRVLHVTDGAGSLMDEHLVPGRGKMPVKECLQYLAKVNWSGEAVIEVNTRFVAKKSTRMEMLAESLAFTRKHLGLNG</sequence>
<comment type="caution">
    <text evidence="3">The sequence shown here is derived from an EMBL/GenBank/DDBJ whole genome shotgun (WGS) entry which is preliminary data.</text>
</comment>
<keyword evidence="6" id="KW-1185">Reference proteome</keyword>
<evidence type="ECO:0000259" key="2">
    <source>
        <dbReference type="Pfam" id="PF01261"/>
    </source>
</evidence>
<evidence type="ECO:0000313" key="5">
    <source>
        <dbReference type="Proteomes" id="UP000242755"/>
    </source>
</evidence>